<evidence type="ECO:0000313" key="2">
    <source>
        <dbReference type="EMBL" id="TFY74830.1"/>
    </source>
</evidence>
<evidence type="ECO:0000256" key="1">
    <source>
        <dbReference type="SAM" id="MobiDB-lite"/>
    </source>
</evidence>
<reference evidence="2 3" key="1">
    <citation type="submission" date="2019-02" db="EMBL/GenBank/DDBJ databases">
        <title>Genome sequencing of the rare red list fungi Hericium alpestre (H. flagellum).</title>
        <authorList>
            <person name="Buettner E."/>
            <person name="Kellner H."/>
        </authorList>
    </citation>
    <scope>NUCLEOTIDE SEQUENCE [LARGE SCALE GENOMIC DNA]</scope>
    <source>
        <strain evidence="2 3">DSM 108284</strain>
    </source>
</reference>
<sequence length="46" mass="4964">MPWCKGLTKETKAGVVKGKTLLEAIDATEPPSRPSDKPLLLPGEFI</sequence>
<feature type="region of interest" description="Disordered" evidence="1">
    <location>
        <begin position="26"/>
        <end position="46"/>
    </location>
</feature>
<accession>A0A4Y9ZKT9</accession>
<dbReference type="STRING" id="135208.A0A4Y9ZKT9"/>
<organism evidence="2 3">
    <name type="scientific">Hericium alpestre</name>
    <dbReference type="NCBI Taxonomy" id="135208"/>
    <lineage>
        <taxon>Eukaryota</taxon>
        <taxon>Fungi</taxon>
        <taxon>Dikarya</taxon>
        <taxon>Basidiomycota</taxon>
        <taxon>Agaricomycotina</taxon>
        <taxon>Agaricomycetes</taxon>
        <taxon>Russulales</taxon>
        <taxon>Hericiaceae</taxon>
        <taxon>Hericium</taxon>
    </lineage>
</organism>
<protein>
    <submittedName>
        <fullName evidence="2">Uncharacterized protein</fullName>
    </submittedName>
</protein>
<dbReference type="OrthoDB" id="3969558at2759"/>
<name>A0A4Y9ZKT9_9AGAM</name>
<evidence type="ECO:0000313" key="3">
    <source>
        <dbReference type="Proteomes" id="UP000298061"/>
    </source>
</evidence>
<dbReference type="AlphaFoldDB" id="A0A4Y9ZKT9"/>
<gene>
    <name evidence="2" type="ORF">EWM64_g9181</name>
</gene>
<keyword evidence="3" id="KW-1185">Reference proteome</keyword>
<proteinExistence type="predicted"/>
<dbReference type="Proteomes" id="UP000298061">
    <property type="component" value="Unassembled WGS sequence"/>
</dbReference>
<dbReference type="EMBL" id="SFCI01001851">
    <property type="protein sequence ID" value="TFY74830.1"/>
    <property type="molecule type" value="Genomic_DNA"/>
</dbReference>
<comment type="caution">
    <text evidence="2">The sequence shown here is derived from an EMBL/GenBank/DDBJ whole genome shotgun (WGS) entry which is preliminary data.</text>
</comment>